<evidence type="ECO:0000256" key="5">
    <source>
        <dbReference type="ARBA" id="ARBA00023136"/>
    </source>
</evidence>
<dbReference type="Proteomes" id="UP000461595">
    <property type="component" value="Unassembled WGS sequence"/>
</dbReference>
<keyword evidence="5 6" id="KW-0472">Membrane</keyword>
<protein>
    <submittedName>
        <fullName evidence="7">MFS transporter</fullName>
    </submittedName>
</protein>
<feature type="transmembrane region" description="Helical" evidence="6">
    <location>
        <begin position="279"/>
        <end position="297"/>
    </location>
</feature>
<dbReference type="OrthoDB" id="2219258at2"/>
<organism evidence="7 8">
    <name type="scientific">Streptococcus danieliae</name>
    <dbReference type="NCBI Taxonomy" id="747656"/>
    <lineage>
        <taxon>Bacteria</taxon>
        <taxon>Bacillati</taxon>
        <taxon>Bacillota</taxon>
        <taxon>Bacilli</taxon>
        <taxon>Lactobacillales</taxon>
        <taxon>Streptococcaceae</taxon>
        <taxon>Streptococcus</taxon>
    </lineage>
</organism>
<reference evidence="7 8" key="1">
    <citation type="submission" date="2019-12" db="EMBL/GenBank/DDBJ databases">
        <title>Microbes associate with the intestines of laboratory mice.</title>
        <authorList>
            <person name="Navarre W."/>
            <person name="Wong E."/>
        </authorList>
    </citation>
    <scope>NUCLEOTIDE SEQUENCE [LARGE SCALE GENOMIC DNA]</scope>
    <source>
        <strain evidence="7 8">NM51_B2-22</strain>
    </source>
</reference>
<sequence>MKLTPNFYRLIFSGANRNVADSFYMIALSLGLVQVYQIDAGSLSLFTLIGMLPRLFAAAYGPYLHRLKRNKLAILSLQGIQIGLMLLILLCLMQTWSLLWMVLLNFVFSLVTVCLNNLQMKVIPAILDNREDLLEKSVNVQYLTGNVLDISSNFVASLLLGFMSYLTLMEWSLPFFIGALYFLMRLQIPDTAGVTVEEEESVDRLASFKTLVASRDAFYIILTEGILSGGVDLLLTLAPIYLVQQGYSVAYLGLILACQRGADLLGAILAPYVQMDPRLFFPLDYMLSGALLLLVFVVEQPWIQLGAFFLAFLIIGISGNMFNKLIYATYDHKELALVNAAIVSLYTFFAVISLLVPSFYGNITVLGLIINGATIVVGFFLFSTIRKRLGQKSHKA</sequence>
<keyword evidence="4 6" id="KW-1133">Transmembrane helix</keyword>
<dbReference type="AlphaFoldDB" id="A0A7X3G9R9"/>
<dbReference type="PANTHER" id="PTHR23513">
    <property type="entry name" value="INTEGRAL MEMBRANE EFFLUX PROTEIN-RELATED"/>
    <property type="match status" value="1"/>
</dbReference>
<comment type="caution">
    <text evidence="7">The sequence shown here is derived from an EMBL/GenBank/DDBJ whole genome shotgun (WGS) entry which is preliminary data.</text>
</comment>
<dbReference type="EMBL" id="WSRS01000135">
    <property type="protein sequence ID" value="MVX59748.1"/>
    <property type="molecule type" value="Genomic_DNA"/>
</dbReference>
<gene>
    <name evidence="7" type="ORF">E5983_08960</name>
</gene>
<feature type="transmembrane region" description="Helical" evidence="6">
    <location>
        <begin position="43"/>
        <end position="60"/>
    </location>
</feature>
<name>A0A7X3G9R9_9STRE</name>
<dbReference type="PANTHER" id="PTHR23513:SF6">
    <property type="entry name" value="MAJOR FACILITATOR SUPERFAMILY ASSOCIATED DOMAIN-CONTAINING PROTEIN"/>
    <property type="match status" value="1"/>
</dbReference>
<feature type="transmembrane region" description="Helical" evidence="6">
    <location>
        <begin position="72"/>
        <end position="92"/>
    </location>
</feature>
<dbReference type="SUPFAM" id="SSF103473">
    <property type="entry name" value="MFS general substrate transporter"/>
    <property type="match status" value="1"/>
</dbReference>
<feature type="transmembrane region" description="Helical" evidence="6">
    <location>
        <begin position="217"/>
        <end position="243"/>
    </location>
</feature>
<proteinExistence type="predicted"/>
<feature type="transmembrane region" description="Helical" evidence="6">
    <location>
        <begin position="363"/>
        <end position="385"/>
    </location>
</feature>
<dbReference type="InterPro" id="IPR036259">
    <property type="entry name" value="MFS_trans_sf"/>
</dbReference>
<evidence type="ECO:0000256" key="6">
    <source>
        <dbReference type="SAM" id="Phobius"/>
    </source>
</evidence>
<feature type="transmembrane region" description="Helical" evidence="6">
    <location>
        <begin position="98"/>
        <end position="118"/>
    </location>
</feature>
<keyword evidence="2" id="KW-1003">Cell membrane</keyword>
<feature type="transmembrane region" description="Helical" evidence="6">
    <location>
        <begin position="335"/>
        <end position="357"/>
    </location>
</feature>
<feature type="transmembrane region" description="Helical" evidence="6">
    <location>
        <begin position="303"/>
        <end position="323"/>
    </location>
</feature>
<feature type="transmembrane region" description="Helical" evidence="6">
    <location>
        <begin position="162"/>
        <end position="183"/>
    </location>
</feature>
<comment type="subcellular location">
    <subcellularLocation>
        <location evidence="1">Cell membrane</location>
        <topology evidence="1">Multi-pass membrane protein</topology>
    </subcellularLocation>
</comment>
<evidence type="ECO:0000313" key="8">
    <source>
        <dbReference type="Proteomes" id="UP000461595"/>
    </source>
</evidence>
<accession>A0A7X3G9R9</accession>
<dbReference type="Gene3D" id="1.20.1250.20">
    <property type="entry name" value="MFS general substrate transporter like domains"/>
    <property type="match status" value="1"/>
</dbReference>
<evidence type="ECO:0000256" key="4">
    <source>
        <dbReference type="ARBA" id="ARBA00022989"/>
    </source>
</evidence>
<evidence type="ECO:0000256" key="3">
    <source>
        <dbReference type="ARBA" id="ARBA00022692"/>
    </source>
</evidence>
<feature type="transmembrane region" description="Helical" evidence="6">
    <location>
        <begin position="249"/>
        <end position="272"/>
    </location>
</feature>
<evidence type="ECO:0000313" key="7">
    <source>
        <dbReference type="EMBL" id="MVX59748.1"/>
    </source>
</evidence>
<dbReference type="GO" id="GO:0005886">
    <property type="term" value="C:plasma membrane"/>
    <property type="evidence" value="ECO:0007669"/>
    <property type="project" value="UniProtKB-SubCell"/>
</dbReference>
<evidence type="ECO:0000256" key="1">
    <source>
        <dbReference type="ARBA" id="ARBA00004651"/>
    </source>
</evidence>
<keyword evidence="3 6" id="KW-0812">Transmembrane</keyword>
<evidence type="ECO:0000256" key="2">
    <source>
        <dbReference type="ARBA" id="ARBA00022475"/>
    </source>
</evidence>